<dbReference type="EMBL" id="JBHSDS010000006">
    <property type="protein sequence ID" value="MFC4358047.1"/>
    <property type="molecule type" value="Genomic_DNA"/>
</dbReference>
<comment type="similarity">
    <text evidence="2">Belongs to the major facilitator superfamily. Nitrate/nitrite porter (TC 2.A.1.8) family.</text>
</comment>
<feature type="transmembrane region" description="Helical" evidence="8">
    <location>
        <begin position="365"/>
        <end position="386"/>
    </location>
</feature>
<evidence type="ECO:0000259" key="9">
    <source>
        <dbReference type="PROSITE" id="PS50850"/>
    </source>
</evidence>
<evidence type="ECO:0000256" key="5">
    <source>
        <dbReference type="ARBA" id="ARBA00023063"/>
    </source>
</evidence>
<feature type="transmembrane region" description="Helical" evidence="8">
    <location>
        <begin position="392"/>
        <end position="414"/>
    </location>
</feature>
<dbReference type="Gene3D" id="1.20.1250.20">
    <property type="entry name" value="MFS general substrate transporter like domains"/>
    <property type="match status" value="2"/>
</dbReference>
<feature type="compositionally biased region" description="Gly residues" evidence="7">
    <location>
        <begin position="437"/>
        <end position="446"/>
    </location>
</feature>
<comment type="caution">
    <text evidence="10">The sequence shown here is derived from an EMBL/GenBank/DDBJ whole genome shotgun (WGS) entry which is preliminary data.</text>
</comment>
<dbReference type="InterPro" id="IPR044772">
    <property type="entry name" value="NO3_transporter"/>
</dbReference>
<feature type="transmembrane region" description="Helical" evidence="8">
    <location>
        <begin position="207"/>
        <end position="230"/>
    </location>
</feature>
<dbReference type="GO" id="GO:0016020">
    <property type="term" value="C:membrane"/>
    <property type="evidence" value="ECO:0007669"/>
    <property type="project" value="UniProtKB-SubCell"/>
</dbReference>
<dbReference type="SUPFAM" id="SSF103473">
    <property type="entry name" value="MFS general substrate transporter"/>
    <property type="match status" value="1"/>
</dbReference>
<protein>
    <submittedName>
        <fullName evidence="10">MFS transporter</fullName>
    </submittedName>
</protein>
<comment type="subcellular location">
    <subcellularLocation>
        <location evidence="1">Membrane</location>
        <topology evidence="1">Multi-pass membrane protein</topology>
    </subcellularLocation>
</comment>
<organism evidence="10 11">
    <name type="scientific">Halobium salinum</name>
    <dbReference type="NCBI Taxonomy" id="1364940"/>
    <lineage>
        <taxon>Archaea</taxon>
        <taxon>Methanobacteriati</taxon>
        <taxon>Methanobacteriota</taxon>
        <taxon>Stenosarchaea group</taxon>
        <taxon>Halobacteria</taxon>
        <taxon>Halobacteriales</taxon>
        <taxon>Haloferacaceae</taxon>
        <taxon>Halobium</taxon>
    </lineage>
</organism>
<evidence type="ECO:0000313" key="10">
    <source>
        <dbReference type="EMBL" id="MFC4358047.1"/>
    </source>
</evidence>
<feature type="transmembrane region" description="Helical" evidence="8">
    <location>
        <begin position="74"/>
        <end position="94"/>
    </location>
</feature>
<evidence type="ECO:0000256" key="1">
    <source>
        <dbReference type="ARBA" id="ARBA00004141"/>
    </source>
</evidence>
<evidence type="ECO:0000256" key="3">
    <source>
        <dbReference type="ARBA" id="ARBA00022692"/>
    </source>
</evidence>
<gene>
    <name evidence="10" type="ORF">ACFO0N_08820</name>
</gene>
<dbReference type="PANTHER" id="PTHR23515">
    <property type="entry name" value="HIGH-AFFINITY NITRATE TRANSPORTER 2.3"/>
    <property type="match status" value="1"/>
</dbReference>
<keyword evidence="3 8" id="KW-0812">Transmembrane</keyword>
<feature type="transmembrane region" description="Helical" evidence="8">
    <location>
        <begin position="335"/>
        <end position="358"/>
    </location>
</feature>
<dbReference type="PROSITE" id="PS50850">
    <property type="entry name" value="MFS"/>
    <property type="match status" value="1"/>
</dbReference>
<sequence>MTNKVEQLVLATVAFFWAFLMWFATAAFSPSIGDAFSLSTGELALLASSAIWLAPPGRVAAGWAADKLGAHNTFAIILAYSGVVSIASSFATSYEVLFLERLVVASAGVGFVVGIQHVAQWFDEHEIGTAEGLYAGTGNAGAGVGALVLPRLYGTDFSAAFLHLGIVALVIAAVYKWRGQPAKSAEQAATAKSNTSLRDTLYVWTRYTAVALMLAYGLTFGLEIAMNAWLPGYYAEGFAAELRGLGFTDAVAIQTAAGTFAAVQSFNASLWRPFSGYMSDLWQRKGWTPYPFLASGQDYSPRVHWVLTSLLLVGTLLVALSAAGVAGLLPVSVVVLAGFGVAVSFGTGGVFALVPLLFPDRPGTAAGFVGGISTTGGILYPILFGLPAGVHLGYALVAGVVFVPCIAFFVWAMARADGAAGATPGLGSRERWLGAGAAGGAAGAGTGAATDSGTGGDD</sequence>
<evidence type="ECO:0000313" key="11">
    <source>
        <dbReference type="Proteomes" id="UP001595921"/>
    </source>
</evidence>
<keyword evidence="5" id="KW-0534">Nitrate assimilation</keyword>
<dbReference type="AlphaFoldDB" id="A0ABD5PBI0"/>
<keyword evidence="4 8" id="KW-1133">Transmembrane helix</keyword>
<reference evidence="10 11" key="1">
    <citation type="journal article" date="2019" name="Int. J. Syst. Evol. Microbiol.">
        <title>The Global Catalogue of Microorganisms (GCM) 10K type strain sequencing project: providing services to taxonomists for standard genome sequencing and annotation.</title>
        <authorList>
            <consortium name="The Broad Institute Genomics Platform"/>
            <consortium name="The Broad Institute Genome Sequencing Center for Infectious Disease"/>
            <person name="Wu L."/>
            <person name="Ma J."/>
        </authorList>
    </citation>
    <scope>NUCLEOTIDE SEQUENCE [LARGE SCALE GENOMIC DNA]</scope>
    <source>
        <strain evidence="10 11">CGMCC 1.12553</strain>
    </source>
</reference>
<keyword evidence="6 8" id="KW-0472">Membrane</keyword>
<feature type="transmembrane region" description="Helical" evidence="8">
    <location>
        <begin position="305"/>
        <end position="329"/>
    </location>
</feature>
<dbReference type="InterPro" id="IPR020846">
    <property type="entry name" value="MFS_dom"/>
</dbReference>
<feature type="region of interest" description="Disordered" evidence="7">
    <location>
        <begin position="437"/>
        <end position="458"/>
    </location>
</feature>
<accession>A0ABD5PBI0</accession>
<dbReference type="InterPro" id="IPR036259">
    <property type="entry name" value="MFS_trans_sf"/>
</dbReference>
<evidence type="ECO:0000256" key="6">
    <source>
        <dbReference type="ARBA" id="ARBA00023136"/>
    </source>
</evidence>
<dbReference type="InterPro" id="IPR011701">
    <property type="entry name" value="MFS"/>
</dbReference>
<proteinExistence type="inferred from homology"/>
<dbReference type="Pfam" id="PF07690">
    <property type="entry name" value="MFS_1"/>
    <property type="match status" value="1"/>
</dbReference>
<evidence type="ECO:0000256" key="2">
    <source>
        <dbReference type="ARBA" id="ARBA00008432"/>
    </source>
</evidence>
<feature type="transmembrane region" description="Helical" evidence="8">
    <location>
        <begin position="157"/>
        <end position="175"/>
    </location>
</feature>
<name>A0ABD5PBI0_9EURY</name>
<dbReference type="GO" id="GO:0042128">
    <property type="term" value="P:nitrate assimilation"/>
    <property type="evidence" value="ECO:0007669"/>
    <property type="project" value="UniProtKB-KW"/>
</dbReference>
<evidence type="ECO:0000256" key="8">
    <source>
        <dbReference type="SAM" id="Phobius"/>
    </source>
</evidence>
<keyword evidence="11" id="KW-1185">Reference proteome</keyword>
<dbReference type="Proteomes" id="UP001595921">
    <property type="component" value="Unassembled WGS sequence"/>
</dbReference>
<dbReference type="RefSeq" id="WP_267624373.1">
    <property type="nucleotide sequence ID" value="NZ_JAODIW010000008.1"/>
</dbReference>
<feature type="domain" description="Major facilitator superfamily (MFS) profile" evidence="9">
    <location>
        <begin position="7"/>
        <end position="416"/>
    </location>
</feature>
<evidence type="ECO:0000256" key="4">
    <source>
        <dbReference type="ARBA" id="ARBA00022989"/>
    </source>
</evidence>
<evidence type="ECO:0000256" key="7">
    <source>
        <dbReference type="SAM" id="MobiDB-lite"/>
    </source>
</evidence>